<dbReference type="Proteomes" id="UP000031189">
    <property type="component" value="Unassembled WGS sequence"/>
</dbReference>
<evidence type="ECO:0000256" key="5">
    <source>
        <dbReference type="ARBA" id="ARBA00022692"/>
    </source>
</evidence>
<feature type="transmembrane region" description="Helical" evidence="8">
    <location>
        <begin position="88"/>
        <end position="105"/>
    </location>
</feature>
<sequence length="229" mass="25861">MEVSQNKKTFLNDWTMFEKMWLIISTITMIGLSIIWKDSAMALISGVTGIIGVVLCAKGKVSTYIFATVNVALYAIICYQNALYGEVMLNALYFIPMNIIGFLLWNKRKDDDGNVEAKALTKNQVIILFIGLGIAIFLYYQLLKSLGGNLQLIDSITTVTSVVALILQVMRYKEQWLVWILVNLVSILMWVMLLNTPEGSVTMIVMWAAYLINSIYGYVNWSKLSKKEA</sequence>
<feature type="transmembrane region" description="Helical" evidence="8">
    <location>
        <begin position="149"/>
        <end position="169"/>
    </location>
</feature>
<reference evidence="9 10" key="1">
    <citation type="submission" date="2014-12" db="EMBL/GenBank/DDBJ databases">
        <title>Draft genome sequence of Terrisporobacter sp. 08-306576, isolated from the blood culture of a bacteremia patient.</title>
        <authorList>
            <person name="Lund L.C."/>
            <person name="Sydenham T.V."/>
            <person name="Hogh S.V."/>
            <person name="Skov M.N."/>
            <person name="Kemp M."/>
            <person name="Justesen U.S."/>
        </authorList>
    </citation>
    <scope>NUCLEOTIDE SEQUENCE [LARGE SCALE GENOMIC DNA]</scope>
    <source>
        <strain evidence="9 10">08-306576</strain>
    </source>
</reference>
<dbReference type="STRING" id="1577792.QX51_02140"/>
<evidence type="ECO:0000313" key="9">
    <source>
        <dbReference type="EMBL" id="KHS58576.1"/>
    </source>
</evidence>
<dbReference type="AlphaFoldDB" id="A0A0B3VP59"/>
<protein>
    <submittedName>
        <fullName evidence="9">Nicotinamide mononucleotide transporter PnuC</fullName>
    </submittedName>
</protein>
<comment type="similarity">
    <text evidence="2">Belongs to the nicotinamide ribonucleoside (NR) uptake permease (TC 4.B.1) family.</text>
</comment>
<dbReference type="EMBL" id="JWHR01000027">
    <property type="protein sequence ID" value="KHS58576.1"/>
    <property type="molecule type" value="Genomic_DNA"/>
</dbReference>
<feature type="transmembrane region" description="Helical" evidence="8">
    <location>
        <begin position="42"/>
        <end position="57"/>
    </location>
</feature>
<dbReference type="OrthoDB" id="9791248at2"/>
<keyword evidence="4" id="KW-1003">Cell membrane</keyword>
<name>A0A0B3VP59_9FIRM</name>
<feature type="transmembrane region" description="Helical" evidence="8">
    <location>
        <begin position="200"/>
        <end position="219"/>
    </location>
</feature>
<evidence type="ECO:0000256" key="4">
    <source>
        <dbReference type="ARBA" id="ARBA00022475"/>
    </source>
</evidence>
<dbReference type="Pfam" id="PF04973">
    <property type="entry name" value="NMN_transporter"/>
    <property type="match status" value="1"/>
</dbReference>
<keyword evidence="7 8" id="KW-0472">Membrane</keyword>
<dbReference type="PANTHER" id="PTHR36122:SF2">
    <property type="entry name" value="NICOTINAMIDE RIBOSIDE TRANSPORTER PNUC"/>
    <property type="match status" value="1"/>
</dbReference>
<evidence type="ECO:0000256" key="8">
    <source>
        <dbReference type="SAM" id="Phobius"/>
    </source>
</evidence>
<evidence type="ECO:0000256" key="3">
    <source>
        <dbReference type="ARBA" id="ARBA00022448"/>
    </source>
</evidence>
<dbReference type="GO" id="GO:0005886">
    <property type="term" value="C:plasma membrane"/>
    <property type="evidence" value="ECO:0007669"/>
    <property type="project" value="UniProtKB-SubCell"/>
</dbReference>
<keyword evidence="10" id="KW-1185">Reference proteome</keyword>
<feature type="transmembrane region" description="Helical" evidence="8">
    <location>
        <begin position="64"/>
        <end position="82"/>
    </location>
</feature>
<evidence type="ECO:0000256" key="2">
    <source>
        <dbReference type="ARBA" id="ARBA00006669"/>
    </source>
</evidence>
<organism evidence="9 10">
    <name type="scientific">Terrisporobacter othiniensis</name>
    <dbReference type="NCBI Taxonomy" id="1577792"/>
    <lineage>
        <taxon>Bacteria</taxon>
        <taxon>Bacillati</taxon>
        <taxon>Bacillota</taxon>
        <taxon>Clostridia</taxon>
        <taxon>Peptostreptococcales</taxon>
        <taxon>Peptostreptococcaceae</taxon>
        <taxon>Terrisporobacter</taxon>
    </lineage>
</organism>
<dbReference type="RefSeq" id="WP_039678266.1">
    <property type="nucleotide sequence ID" value="NZ_JAWGXO010000003.1"/>
</dbReference>
<comment type="caution">
    <text evidence="9">The sequence shown here is derived from an EMBL/GenBank/DDBJ whole genome shotgun (WGS) entry which is preliminary data.</text>
</comment>
<evidence type="ECO:0000256" key="6">
    <source>
        <dbReference type="ARBA" id="ARBA00022989"/>
    </source>
</evidence>
<dbReference type="InterPro" id="IPR006419">
    <property type="entry name" value="NMN_transpt_PnuC"/>
</dbReference>
<feature type="transmembrane region" description="Helical" evidence="8">
    <location>
        <begin position="125"/>
        <end position="143"/>
    </location>
</feature>
<evidence type="ECO:0000256" key="1">
    <source>
        <dbReference type="ARBA" id="ARBA00004651"/>
    </source>
</evidence>
<proteinExistence type="inferred from homology"/>
<keyword evidence="3" id="KW-0813">Transport</keyword>
<keyword evidence="6 8" id="KW-1133">Transmembrane helix</keyword>
<dbReference type="PANTHER" id="PTHR36122">
    <property type="entry name" value="NICOTINAMIDE RIBOSIDE TRANSPORTER PNUC"/>
    <property type="match status" value="1"/>
</dbReference>
<feature type="transmembrane region" description="Helical" evidence="8">
    <location>
        <begin position="20"/>
        <end position="36"/>
    </location>
</feature>
<dbReference type="GO" id="GO:0034257">
    <property type="term" value="F:nicotinamide riboside transmembrane transporter activity"/>
    <property type="evidence" value="ECO:0007669"/>
    <property type="project" value="InterPro"/>
</dbReference>
<gene>
    <name evidence="9" type="ORF">QX51_02140</name>
</gene>
<dbReference type="NCBIfam" id="TIGR01528">
    <property type="entry name" value="NMN_trans_PnuC"/>
    <property type="match status" value="1"/>
</dbReference>
<feature type="transmembrane region" description="Helical" evidence="8">
    <location>
        <begin position="176"/>
        <end position="194"/>
    </location>
</feature>
<evidence type="ECO:0000256" key="7">
    <source>
        <dbReference type="ARBA" id="ARBA00023136"/>
    </source>
</evidence>
<comment type="subcellular location">
    <subcellularLocation>
        <location evidence="1">Cell membrane</location>
        <topology evidence="1">Multi-pass membrane protein</topology>
    </subcellularLocation>
</comment>
<evidence type="ECO:0000313" key="10">
    <source>
        <dbReference type="Proteomes" id="UP000031189"/>
    </source>
</evidence>
<accession>A0A0B3VP59</accession>
<keyword evidence="5 8" id="KW-0812">Transmembrane</keyword>